<proteinExistence type="predicted"/>
<evidence type="ECO:0000313" key="1">
    <source>
        <dbReference type="EMBL" id="ODS02836.1"/>
    </source>
</evidence>
<accession>A0A1E3WAM7</accession>
<reference evidence="1 2" key="1">
    <citation type="journal article" date="2016" name="Environ. Microbiol.">
        <title>New Methyloceanibacter diversity from North Sea sediments includes methanotroph containing solely the soluble methane monooxygenase.</title>
        <authorList>
            <person name="Vekeman B."/>
            <person name="Kerckhof F.M."/>
            <person name="Cremers G."/>
            <person name="de Vos P."/>
            <person name="Vandamme P."/>
            <person name="Boon N."/>
            <person name="Op den Camp H.J."/>
            <person name="Heylen K."/>
        </authorList>
    </citation>
    <scope>NUCLEOTIDE SEQUENCE [LARGE SCALE GENOMIC DNA]</scope>
    <source>
        <strain evidence="1 2">R-67177</strain>
    </source>
</reference>
<name>A0A1E3WAM7_9HYPH</name>
<comment type="caution">
    <text evidence="1">The sequence shown here is derived from an EMBL/GenBank/DDBJ whole genome shotgun (WGS) entry which is preliminary data.</text>
</comment>
<organism evidence="1 2">
    <name type="scientific">Methyloceanibacter marginalis</name>
    <dbReference type="NCBI Taxonomy" id="1774971"/>
    <lineage>
        <taxon>Bacteria</taxon>
        <taxon>Pseudomonadati</taxon>
        <taxon>Pseudomonadota</taxon>
        <taxon>Alphaproteobacteria</taxon>
        <taxon>Hyphomicrobiales</taxon>
        <taxon>Hyphomicrobiaceae</taxon>
        <taxon>Methyloceanibacter</taxon>
    </lineage>
</organism>
<dbReference type="EMBL" id="LPWD01000216">
    <property type="protein sequence ID" value="ODS02836.1"/>
    <property type="molecule type" value="Genomic_DNA"/>
</dbReference>
<dbReference type="AlphaFoldDB" id="A0A1E3WAM7"/>
<gene>
    <name evidence="1" type="ORF">AUC71_13125</name>
</gene>
<dbReference type="Proteomes" id="UP000095042">
    <property type="component" value="Unassembled WGS sequence"/>
</dbReference>
<dbReference type="RefSeq" id="WP_069623964.1">
    <property type="nucleotide sequence ID" value="NZ_LPWD01000216.1"/>
</dbReference>
<dbReference type="OrthoDB" id="8158907at2"/>
<sequence length="165" mass="18577">MFGLWKVRRARKAAVALIAPFVEESQRRFATQLTEHVWLEPYMVGFISMLISLVAERTTGRLDSQSAGLVQLEAWQDVTGFPSHLIGEEICLLSSGNDRRFSYGCLNASRFMEELTRPMHSHPDQLPPGFRIHGLNYDTSAATALWSELFDSYIGTFDGDPDPLP</sequence>
<protein>
    <submittedName>
        <fullName evidence="1">Uncharacterized protein</fullName>
    </submittedName>
</protein>
<keyword evidence="2" id="KW-1185">Reference proteome</keyword>
<evidence type="ECO:0000313" key="2">
    <source>
        <dbReference type="Proteomes" id="UP000095042"/>
    </source>
</evidence>